<evidence type="ECO:0000256" key="2">
    <source>
        <dbReference type="SAM" id="MobiDB-lite"/>
    </source>
</evidence>
<dbReference type="InterPro" id="IPR006311">
    <property type="entry name" value="TAT_signal"/>
</dbReference>
<feature type="compositionally biased region" description="Basic and acidic residues" evidence="2">
    <location>
        <begin position="1"/>
        <end position="16"/>
    </location>
</feature>
<keyword evidence="4" id="KW-1185">Reference proteome</keyword>
<protein>
    <recommendedName>
        <fullName evidence="5">YncE family protein</fullName>
    </recommendedName>
</protein>
<reference evidence="3 4" key="1">
    <citation type="submission" date="2020-07" db="EMBL/GenBank/DDBJ databases">
        <title>Halosimplex litoreum sp. nov. and Halosimplex rubrum sp. nov., isolated from different salt environments.</title>
        <authorList>
            <person name="Cui H."/>
        </authorList>
    </citation>
    <scope>NUCLEOTIDE SEQUENCE [LARGE SCALE GENOMIC DNA]</scope>
    <source>
        <strain evidence="3 4">R2</strain>
    </source>
</reference>
<organism evidence="3 4">
    <name type="scientific">Halosimplex pelagicum</name>
    <dbReference type="NCBI Taxonomy" id="869886"/>
    <lineage>
        <taxon>Archaea</taxon>
        <taxon>Methanobacteriati</taxon>
        <taxon>Methanobacteriota</taxon>
        <taxon>Stenosarchaea group</taxon>
        <taxon>Halobacteria</taxon>
        <taxon>Halobacteriales</taxon>
        <taxon>Haloarculaceae</taxon>
        <taxon>Halosimplex</taxon>
    </lineage>
</organism>
<dbReference type="InterPro" id="IPR051200">
    <property type="entry name" value="Host-pathogen_enzymatic-act"/>
</dbReference>
<dbReference type="PROSITE" id="PS51318">
    <property type="entry name" value="TAT"/>
    <property type="match status" value="1"/>
</dbReference>
<dbReference type="RefSeq" id="WP_179918043.1">
    <property type="nucleotide sequence ID" value="NZ_CP058909.1"/>
</dbReference>
<evidence type="ECO:0000256" key="1">
    <source>
        <dbReference type="ARBA" id="ARBA00001935"/>
    </source>
</evidence>
<feature type="region of interest" description="Disordered" evidence="2">
    <location>
        <begin position="1"/>
        <end position="30"/>
    </location>
</feature>
<gene>
    <name evidence="3" type="ORF">HZS54_15725</name>
</gene>
<dbReference type="Proteomes" id="UP000509346">
    <property type="component" value="Chromosome"/>
</dbReference>
<evidence type="ECO:0008006" key="5">
    <source>
        <dbReference type="Google" id="ProtNLM"/>
    </source>
</evidence>
<evidence type="ECO:0000313" key="3">
    <source>
        <dbReference type="EMBL" id="QLH82985.1"/>
    </source>
</evidence>
<dbReference type="PANTHER" id="PTHR47197">
    <property type="entry name" value="PROTEIN NIRF"/>
    <property type="match status" value="1"/>
</dbReference>
<accession>A0A7D5PC92</accession>
<dbReference type="Gene3D" id="2.130.10.10">
    <property type="entry name" value="YVTN repeat-like/Quinoprotein amine dehydrogenase"/>
    <property type="match status" value="2"/>
</dbReference>
<evidence type="ECO:0000313" key="4">
    <source>
        <dbReference type="Proteomes" id="UP000509346"/>
    </source>
</evidence>
<dbReference type="PANTHER" id="PTHR47197:SF3">
    <property type="entry name" value="DIHYDRO-HEME D1 DEHYDROGENASE"/>
    <property type="match status" value="1"/>
</dbReference>
<dbReference type="InterPro" id="IPR011045">
    <property type="entry name" value="N2O_reductase_N"/>
</dbReference>
<proteinExistence type="predicted"/>
<dbReference type="InterPro" id="IPR015943">
    <property type="entry name" value="WD40/YVTN_repeat-like_dom_sf"/>
</dbReference>
<dbReference type="OrthoDB" id="322576at2157"/>
<dbReference type="KEGG" id="hpel:HZS54_15725"/>
<feature type="region of interest" description="Disordered" evidence="2">
    <location>
        <begin position="46"/>
        <end position="70"/>
    </location>
</feature>
<dbReference type="SUPFAM" id="SSF50974">
    <property type="entry name" value="Nitrous oxide reductase, N-terminal domain"/>
    <property type="match status" value="1"/>
</dbReference>
<dbReference type="AlphaFoldDB" id="A0A7D5PC92"/>
<name>A0A7D5PC92_9EURY</name>
<dbReference type="EMBL" id="CP058909">
    <property type="protein sequence ID" value="QLH82985.1"/>
    <property type="molecule type" value="Genomic_DNA"/>
</dbReference>
<sequence length="458" mass="46803">MTDGDEARLYPNREGRGGAADGAGDGRANVSRRGLLAGSATAGAALTAGCSGDRSDGGTATATADGDATGGDTVVVFNTGDATVSLVDPARDEVVDTQHVGLSSSFPSNQYAPDLTTAPEDPLWLNVGRGVRAVAAGSLSEVARVETGSGSNWQELTPDGASVVVSAREPAHANLLVDADRGSETFGEATAELDRTDEGGRGDREGPGPCDVTVHPDGEFAYVPDLFGDTLTVLRLDPFEIERQVDVPATGGDGGSSGDAASAPWMGTVAPSGDRLIVEHRTGTESLWDTSDPASPELLAQLTPDADGLGEGALTSEVGPDSRYGYVFTPGTDDVSVIDIEAQEVSGRIELGGSAFAGTWDPAREKLYVPVQTSDEVAVIDADSRELVERISVGSAPYGATAARVRPEPDGSASLLAAMAAVGLDAGEADTTYCIGNCACGHRLRPLEESAGPRLSGR</sequence>
<comment type="cofactor">
    <cofactor evidence="1">
        <name>Cu cation</name>
        <dbReference type="ChEBI" id="CHEBI:23378"/>
    </cofactor>
</comment>
<dbReference type="GeneID" id="56084068"/>